<evidence type="ECO:0000256" key="2">
    <source>
        <dbReference type="ARBA" id="ARBA00023015"/>
    </source>
</evidence>
<name>A0A4S3K0C5_9GAMM</name>
<proteinExistence type="inferred from homology"/>
<comment type="caution">
    <text evidence="6">The sequence shown here is derived from an EMBL/GenBank/DDBJ whole genome shotgun (WGS) entry which is preliminary data.</text>
</comment>
<dbReference type="InterPro" id="IPR005119">
    <property type="entry name" value="LysR_subst-bd"/>
</dbReference>
<dbReference type="SUPFAM" id="SSF53850">
    <property type="entry name" value="Periplasmic binding protein-like II"/>
    <property type="match status" value="1"/>
</dbReference>
<dbReference type="InterPro" id="IPR036388">
    <property type="entry name" value="WH-like_DNA-bd_sf"/>
</dbReference>
<evidence type="ECO:0000313" key="6">
    <source>
        <dbReference type="EMBL" id="TDU32141.1"/>
    </source>
</evidence>
<evidence type="ECO:0000256" key="3">
    <source>
        <dbReference type="ARBA" id="ARBA00023125"/>
    </source>
</evidence>
<dbReference type="SUPFAM" id="SSF46785">
    <property type="entry name" value="Winged helix' DNA-binding domain"/>
    <property type="match status" value="1"/>
</dbReference>
<dbReference type="InterPro" id="IPR036390">
    <property type="entry name" value="WH_DNA-bd_sf"/>
</dbReference>
<evidence type="ECO:0000256" key="1">
    <source>
        <dbReference type="ARBA" id="ARBA00009437"/>
    </source>
</evidence>
<dbReference type="Pfam" id="PF00126">
    <property type="entry name" value="HTH_1"/>
    <property type="match status" value="1"/>
</dbReference>
<keyword evidence="4" id="KW-0804">Transcription</keyword>
<keyword evidence="3" id="KW-0238">DNA-binding</keyword>
<evidence type="ECO:0000259" key="5">
    <source>
        <dbReference type="PROSITE" id="PS50931"/>
    </source>
</evidence>
<dbReference type="Gene3D" id="3.40.190.290">
    <property type="match status" value="1"/>
</dbReference>
<dbReference type="PANTHER" id="PTHR30537:SF31">
    <property type="entry name" value="TRANSCRIPTIONAL REGULATOR, LYSR FAMILY"/>
    <property type="match status" value="1"/>
</dbReference>
<evidence type="ECO:0000313" key="7">
    <source>
        <dbReference type="Proteomes" id="UP000295341"/>
    </source>
</evidence>
<accession>A0A4S3K0C5</accession>
<dbReference type="Pfam" id="PF03466">
    <property type="entry name" value="LysR_substrate"/>
    <property type="match status" value="1"/>
</dbReference>
<dbReference type="RefSeq" id="WP_133880666.1">
    <property type="nucleotide sequence ID" value="NZ_MWIN01000030.1"/>
</dbReference>
<dbReference type="OrthoDB" id="9810065at2"/>
<feature type="domain" description="HTH lysR-type" evidence="5">
    <location>
        <begin position="3"/>
        <end position="60"/>
    </location>
</feature>
<dbReference type="EMBL" id="SOBT01000008">
    <property type="protein sequence ID" value="TDU32141.1"/>
    <property type="molecule type" value="Genomic_DNA"/>
</dbReference>
<keyword evidence="7" id="KW-1185">Reference proteome</keyword>
<dbReference type="InterPro" id="IPR058163">
    <property type="entry name" value="LysR-type_TF_proteobact-type"/>
</dbReference>
<dbReference type="PANTHER" id="PTHR30537">
    <property type="entry name" value="HTH-TYPE TRANSCRIPTIONAL REGULATOR"/>
    <property type="match status" value="1"/>
</dbReference>
<sequence>MSPDLNDLRFFALVVDHGGFSAAERHAHITKSKLSRRIALLEDRLGVRLLQRSTRRLALTDAGRVFYEHCAAMVVEADAATTAIEQLRSEPSGTVRITAPMVLSQHQLAGLVAEFMRLHPKVRVELDASDRIVNLIEERIDIALRATGSSHAEPGLVARRVTSGRRVMVASAGYFANRALVIEPGQITRDGHDTIGTLAEGAEQTWALTAADGRDLRLTHRPRLLCSNFVVQYEAALGGVGIAFLPLRQVWQALHDGRLLRAAKDWGTSERDIHLLFASRRGMLPAVRAMVDFLVARIPAAMAEY</sequence>
<dbReference type="PROSITE" id="PS50931">
    <property type="entry name" value="HTH_LYSR"/>
    <property type="match status" value="1"/>
</dbReference>
<evidence type="ECO:0000256" key="4">
    <source>
        <dbReference type="ARBA" id="ARBA00023163"/>
    </source>
</evidence>
<dbReference type="GO" id="GO:0006351">
    <property type="term" value="P:DNA-templated transcription"/>
    <property type="evidence" value="ECO:0007669"/>
    <property type="project" value="TreeGrafter"/>
</dbReference>
<keyword evidence="2" id="KW-0805">Transcription regulation</keyword>
<gene>
    <name evidence="6" type="ORF">DFR24_1530</name>
</gene>
<dbReference type="FunFam" id="1.10.10.10:FF:000001">
    <property type="entry name" value="LysR family transcriptional regulator"/>
    <property type="match status" value="1"/>
</dbReference>
<dbReference type="GO" id="GO:0003700">
    <property type="term" value="F:DNA-binding transcription factor activity"/>
    <property type="evidence" value="ECO:0007669"/>
    <property type="project" value="InterPro"/>
</dbReference>
<reference evidence="6 7" key="1">
    <citation type="submission" date="2019-03" db="EMBL/GenBank/DDBJ databases">
        <title>Genomic Encyclopedia of Type Strains, Phase IV (KMG-IV): sequencing the most valuable type-strain genomes for metagenomic binning, comparative biology and taxonomic classification.</title>
        <authorList>
            <person name="Goeker M."/>
        </authorList>
    </citation>
    <scope>NUCLEOTIDE SEQUENCE [LARGE SCALE GENOMIC DNA]</scope>
    <source>
        <strain evidence="6 7">DSM 26377</strain>
    </source>
</reference>
<dbReference type="InterPro" id="IPR000847">
    <property type="entry name" value="LysR_HTH_N"/>
</dbReference>
<dbReference type="Gene3D" id="1.10.10.10">
    <property type="entry name" value="Winged helix-like DNA-binding domain superfamily/Winged helix DNA-binding domain"/>
    <property type="match status" value="1"/>
</dbReference>
<dbReference type="Proteomes" id="UP000295341">
    <property type="component" value="Unassembled WGS sequence"/>
</dbReference>
<comment type="similarity">
    <text evidence="1">Belongs to the LysR transcriptional regulatory family.</text>
</comment>
<protein>
    <submittedName>
        <fullName evidence="6">LysR family transcriptional regulator</fullName>
    </submittedName>
</protein>
<dbReference type="GO" id="GO:0043565">
    <property type="term" value="F:sequence-specific DNA binding"/>
    <property type="evidence" value="ECO:0007669"/>
    <property type="project" value="TreeGrafter"/>
</dbReference>
<dbReference type="AlphaFoldDB" id="A0A4S3K0C5"/>
<organism evidence="6 7">
    <name type="scientific">Panacagrimonas perspica</name>
    <dbReference type="NCBI Taxonomy" id="381431"/>
    <lineage>
        <taxon>Bacteria</taxon>
        <taxon>Pseudomonadati</taxon>
        <taxon>Pseudomonadota</taxon>
        <taxon>Gammaproteobacteria</taxon>
        <taxon>Nevskiales</taxon>
        <taxon>Nevskiaceae</taxon>
        <taxon>Panacagrimonas</taxon>
    </lineage>
</organism>